<dbReference type="GO" id="GO:0005975">
    <property type="term" value="P:carbohydrate metabolic process"/>
    <property type="evidence" value="ECO:0007669"/>
    <property type="project" value="InterPro"/>
</dbReference>
<dbReference type="Gene3D" id="3.20.20.80">
    <property type="entry name" value="Glycosidases"/>
    <property type="match status" value="1"/>
</dbReference>
<dbReference type="InterPro" id="IPR011583">
    <property type="entry name" value="Chitinase_II/V-like_cat"/>
</dbReference>
<dbReference type="Pfam" id="PF00704">
    <property type="entry name" value="Glyco_hydro_18"/>
    <property type="match status" value="1"/>
</dbReference>
<dbReference type="SUPFAM" id="SSF51445">
    <property type="entry name" value="(Trans)glycosidases"/>
    <property type="match status" value="1"/>
</dbReference>
<dbReference type="InterPro" id="IPR017853">
    <property type="entry name" value="GH"/>
</dbReference>
<dbReference type="CAZy" id="GH18">
    <property type="family name" value="Glycoside Hydrolase Family 18"/>
</dbReference>
<evidence type="ECO:0000259" key="2">
    <source>
        <dbReference type="PROSITE" id="PS51910"/>
    </source>
</evidence>
<sequence length="334" mass="35528" precursor="true">MTSTTGEGRAISRRHAISVLGMLAGGLATGTVAACSGPGTSDGIATPATEQAVSPPSSTAPRPPRPDRIVSMWMFDWQPPTIDELPADVLDTLSMLVVAMAQSARSGSGLLHFRPNRTTAEEMASHIDTVVRSGRPVLIGIGGQNDGGITVTNDTQVEEFCDSVSQLVTNYGFTGIDLDLEPSGSTWTQEALVAAVRRLKSEFGPDFLVGITAALYGEHTARWLTLADALADSYDFFAHMLYDYVEATDGRLEQDALRKVGIAVAGGIPAAKQVLGFMCNTSTYSSPVTLTGSTWSTTVARYPDLLGAFIWESSIEARVDYEWTRSVGAAIADR</sequence>
<evidence type="ECO:0000313" key="4">
    <source>
        <dbReference type="Proteomes" id="UP000002218"/>
    </source>
</evidence>
<proteinExistence type="predicted"/>
<accession>C8XC10</accession>
<keyword evidence="4" id="KW-1185">Reference proteome</keyword>
<protein>
    <recommendedName>
        <fullName evidence="2">GH18 domain-containing protein</fullName>
    </recommendedName>
</protein>
<dbReference type="InterPro" id="IPR001223">
    <property type="entry name" value="Glyco_hydro18_cat"/>
</dbReference>
<reference evidence="4" key="1">
    <citation type="submission" date="2009-09" db="EMBL/GenBank/DDBJ databases">
        <title>The complete genome of Nakamurella multipartita DSM 44233.</title>
        <authorList>
            <consortium name="US DOE Joint Genome Institute (JGI-PGF)"/>
            <person name="Lucas S."/>
            <person name="Copeland A."/>
            <person name="Lapidus A."/>
            <person name="Glavina del Rio T."/>
            <person name="Dalin E."/>
            <person name="Tice H."/>
            <person name="Bruce D."/>
            <person name="Goodwin L."/>
            <person name="Pitluck S."/>
            <person name="Kyrpides N."/>
            <person name="Mavromatis K."/>
            <person name="Ivanova N."/>
            <person name="Ovchinnikova G."/>
            <person name="Sims D."/>
            <person name="Meincke L."/>
            <person name="Brettin T."/>
            <person name="Detter J.C."/>
            <person name="Han C."/>
            <person name="Larimer F."/>
            <person name="Land M."/>
            <person name="Hauser L."/>
            <person name="Markowitz V."/>
            <person name="Cheng J.-F."/>
            <person name="Hugenholtz P."/>
            <person name="Woyke T."/>
            <person name="Wu D."/>
            <person name="Klenk H.-P."/>
            <person name="Eisen J.A."/>
        </authorList>
    </citation>
    <scope>NUCLEOTIDE SEQUENCE [LARGE SCALE GENOMIC DNA]</scope>
    <source>
        <strain evidence="4">ATCC 700099 / DSM 44233 / CIP 104796 / JCM 9543 / NBRC 105858 / Y-104</strain>
    </source>
</reference>
<dbReference type="GO" id="GO:0008061">
    <property type="term" value="F:chitin binding"/>
    <property type="evidence" value="ECO:0007669"/>
    <property type="project" value="InterPro"/>
</dbReference>
<dbReference type="eggNOG" id="COG3469">
    <property type="taxonomic scope" value="Bacteria"/>
</dbReference>
<dbReference type="SMART" id="SM00636">
    <property type="entry name" value="Glyco_18"/>
    <property type="match status" value="1"/>
</dbReference>
<dbReference type="Proteomes" id="UP000002218">
    <property type="component" value="Chromosome"/>
</dbReference>
<dbReference type="PROSITE" id="PS51910">
    <property type="entry name" value="GH18_2"/>
    <property type="match status" value="1"/>
</dbReference>
<dbReference type="STRING" id="479431.Namu_3182"/>
<organism evidence="3 4">
    <name type="scientific">Nakamurella multipartita (strain ATCC 700099 / DSM 44233 / CIP 104796 / JCM 9543 / NBRC 105858 / Y-104)</name>
    <name type="common">Microsphaera multipartita</name>
    <dbReference type="NCBI Taxonomy" id="479431"/>
    <lineage>
        <taxon>Bacteria</taxon>
        <taxon>Bacillati</taxon>
        <taxon>Actinomycetota</taxon>
        <taxon>Actinomycetes</taxon>
        <taxon>Nakamurellales</taxon>
        <taxon>Nakamurellaceae</taxon>
        <taxon>Nakamurella</taxon>
    </lineage>
</organism>
<dbReference type="RefSeq" id="WP_015748382.1">
    <property type="nucleotide sequence ID" value="NC_013235.1"/>
</dbReference>
<reference evidence="3 4" key="2">
    <citation type="journal article" date="2010" name="Stand. Genomic Sci.">
        <title>Complete genome sequence of Nakamurella multipartita type strain (Y-104).</title>
        <authorList>
            <person name="Tice H."/>
            <person name="Mayilraj S."/>
            <person name="Sims D."/>
            <person name="Lapidus A."/>
            <person name="Nolan M."/>
            <person name="Lucas S."/>
            <person name="Glavina Del Rio T."/>
            <person name="Copeland A."/>
            <person name="Cheng J.F."/>
            <person name="Meincke L."/>
            <person name="Bruce D."/>
            <person name="Goodwin L."/>
            <person name="Pitluck S."/>
            <person name="Ivanova N."/>
            <person name="Mavromatis K."/>
            <person name="Ovchinnikova G."/>
            <person name="Pati A."/>
            <person name="Chen A."/>
            <person name="Palaniappan K."/>
            <person name="Land M."/>
            <person name="Hauser L."/>
            <person name="Chang Y.J."/>
            <person name="Jeffries C.D."/>
            <person name="Detter J.C."/>
            <person name="Brettin T."/>
            <person name="Rohde M."/>
            <person name="Goker M."/>
            <person name="Bristow J."/>
            <person name="Eisen J.A."/>
            <person name="Markowitz V."/>
            <person name="Hugenholtz P."/>
            <person name="Kyrpides N.C."/>
            <person name="Klenk H.P."/>
            <person name="Chen F."/>
        </authorList>
    </citation>
    <scope>NUCLEOTIDE SEQUENCE [LARGE SCALE GENOMIC DNA]</scope>
    <source>
        <strain evidence="4">ATCC 700099 / DSM 44233 / CIP 104796 / JCM 9543 / NBRC 105858 / Y-104</strain>
    </source>
</reference>
<feature type="region of interest" description="Disordered" evidence="1">
    <location>
        <begin position="39"/>
        <end position="67"/>
    </location>
</feature>
<feature type="domain" description="GH18" evidence="2">
    <location>
        <begin position="67"/>
        <end position="334"/>
    </location>
</feature>
<dbReference type="EMBL" id="CP001737">
    <property type="protein sequence ID" value="ACV79514.1"/>
    <property type="molecule type" value="Genomic_DNA"/>
</dbReference>
<dbReference type="HOGENOM" id="CLU_831124_0_0_11"/>
<dbReference type="KEGG" id="nml:Namu_3182"/>
<evidence type="ECO:0000313" key="3">
    <source>
        <dbReference type="EMBL" id="ACV79514.1"/>
    </source>
</evidence>
<dbReference type="InParanoid" id="C8XC10"/>
<evidence type="ECO:0000256" key="1">
    <source>
        <dbReference type="SAM" id="MobiDB-lite"/>
    </source>
</evidence>
<name>C8XC10_NAKMY</name>
<gene>
    <name evidence="3" type="ordered locus">Namu_3182</name>
</gene>
<dbReference type="AlphaFoldDB" id="C8XC10"/>